<dbReference type="EMBL" id="CP002630">
    <property type="protein sequence ID" value="AEB11080.1"/>
    <property type="molecule type" value="Genomic_DNA"/>
</dbReference>
<name>F2NPX9_MARHT</name>
<dbReference type="Proteomes" id="UP000007030">
    <property type="component" value="Chromosome"/>
</dbReference>
<organism evidence="2 3">
    <name type="scientific">Marinithermus hydrothermalis (strain DSM 14884 / JCM 11576 / T1)</name>
    <dbReference type="NCBI Taxonomy" id="869210"/>
    <lineage>
        <taxon>Bacteria</taxon>
        <taxon>Thermotogati</taxon>
        <taxon>Deinococcota</taxon>
        <taxon>Deinococci</taxon>
        <taxon>Thermales</taxon>
        <taxon>Thermaceae</taxon>
        <taxon>Marinithermus</taxon>
    </lineage>
</organism>
<dbReference type="InterPro" id="IPR011611">
    <property type="entry name" value="PfkB_dom"/>
</dbReference>
<reference evidence="2 3" key="1">
    <citation type="journal article" date="2012" name="Stand. Genomic Sci.">
        <title>Complete genome sequence of the aerobic, heterotroph Marinithermus hydrothermalis type strain (T1(T)) from a deep-sea hydrothermal vent chimney.</title>
        <authorList>
            <person name="Copeland A."/>
            <person name="Gu W."/>
            <person name="Yasawong M."/>
            <person name="Lapidus A."/>
            <person name="Lucas S."/>
            <person name="Deshpande S."/>
            <person name="Pagani I."/>
            <person name="Tapia R."/>
            <person name="Cheng J.F."/>
            <person name="Goodwin L.A."/>
            <person name="Pitluck S."/>
            <person name="Liolios K."/>
            <person name="Ivanova N."/>
            <person name="Mavromatis K."/>
            <person name="Mikhailova N."/>
            <person name="Pati A."/>
            <person name="Chen A."/>
            <person name="Palaniappan K."/>
            <person name="Land M."/>
            <person name="Pan C."/>
            <person name="Brambilla E.M."/>
            <person name="Rohde M."/>
            <person name="Tindall B.J."/>
            <person name="Sikorski J."/>
            <person name="Goker M."/>
            <person name="Detter J.C."/>
            <person name="Bristow J."/>
            <person name="Eisen J.A."/>
            <person name="Markowitz V."/>
            <person name="Hugenholtz P."/>
            <person name="Kyrpides N.C."/>
            <person name="Klenk H.P."/>
            <person name="Woyke T."/>
        </authorList>
    </citation>
    <scope>NUCLEOTIDE SEQUENCE [LARGE SCALE GENOMIC DNA]</scope>
    <source>
        <strain evidence="3">DSM 14884 / JCM 11576 / T1</strain>
    </source>
</reference>
<dbReference type="OrthoDB" id="9813569at2"/>
<accession>F2NPX9</accession>
<dbReference type="RefSeq" id="WP_013703135.1">
    <property type="nucleotide sequence ID" value="NC_015387.1"/>
</dbReference>
<dbReference type="STRING" id="869210.Marky_0326"/>
<gene>
    <name evidence="2" type="ordered locus">Marky_0326</name>
</gene>
<evidence type="ECO:0000313" key="3">
    <source>
        <dbReference type="Proteomes" id="UP000007030"/>
    </source>
</evidence>
<protein>
    <submittedName>
        <fullName evidence="2">PfkB domain protein</fullName>
    </submittedName>
</protein>
<proteinExistence type="predicted"/>
<evidence type="ECO:0000313" key="2">
    <source>
        <dbReference type="EMBL" id="AEB11080.1"/>
    </source>
</evidence>
<dbReference type="Pfam" id="PF00294">
    <property type="entry name" value="PfkB"/>
    <property type="match status" value="1"/>
</dbReference>
<dbReference type="eggNOG" id="COG0524">
    <property type="taxonomic scope" value="Bacteria"/>
</dbReference>
<sequence length="260" mass="27980">MLLAFGEALIELSGDGDGGTALLSEVSHFTPRPGGAVLKQALAAARQGARVRFLTRVGRDAYGGVVRRTLAEAGVEGVVQEDPQLPTSLQLVGTDAVAYRMADAQLETPPESFFEGGTLLHASAWPFGLDPARTTAVKLFREGIRRGLALSLDLNYQPWAFRGDLLEVLRPFLPLSYLKVSEEALNLLDLRPGELFQLAHTVLYFRDKGLKLINLFGEHAFDAPPKGQEDAVYGAFLARIVGGEDPEEALKAALAQAAAL</sequence>
<feature type="domain" description="Carbohydrate kinase PfkB" evidence="1">
    <location>
        <begin position="2"/>
        <end position="156"/>
    </location>
</feature>
<keyword evidence="3" id="KW-1185">Reference proteome</keyword>
<dbReference type="InterPro" id="IPR029056">
    <property type="entry name" value="Ribokinase-like"/>
</dbReference>
<evidence type="ECO:0000259" key="1">
    <source>
        <dbReference type="Pfam" id="PF00294"/>
    </source>
</evidence>
<dbReference type="KEGG" id="mhd:Marky_0326"/>
<dbReference type="HOGENOM" id="CLU_1068760_0_0_0"/>
<dbReference type="AlphaFoldDB" id="F2NPX9"/>
<dbReference type="Gene3D" id="3.40.1190.20">
    <property type="match status" value="1"/>
</dbReference>
<dbReference type="SUPFAM" id="SSF53613">
    <property type="entry name" value="Ribokinase-like"/>
    <property type="match status" value="1"/>
</dbReference>